<protein>
    <submittedName>
        <fullName evidence="1">25383_t:CDS:1</fullName>
    </submittedName>
</protein>
<evidence type="ECO:0000313" key="1">
    <source>
        <dbReference type="EMBL" id="CAG8716667.1"/>
    </source>
</evidence>
<name>A0A9N9N9I7_9GLOM</name>
<evidence type="ECO:0000313" key="2">
    <source>
        <dbReference type="Proteomes" id="UP000789405"/>
    </source>
</evidence>
<sequence>TPLFPNDEIKEQNGLLTLSKESTVQEVKYFIKTIKKKIPAELHRTKIIKKIIARINIILQEDDELKIIKELEEIIYEIDNEKLNFKLSIYALCKNNSTLTNKLN</sequence>
<keyword evidence="2" id="KW-1185">Reference proteome</keyword>
<reference evidence="1" key="1">
    <citation type="submission" date="2021-06" db="EMBL/GenBank/DDBJ databases">
        <authorList>
            <person name="Kallberg Y."/>
            <person name="Tangrot J."/>
            <person name="Rosling A."/>
        </authorList>
    </citation>
    <scope>NUCLEOTIDE SEQUENCE</scope>
    <source>
        <strain evidence="1">MA453B</strain>
    </source>
</reference>
<dbReference type="OrthoDB" id="10411931at2759"/>
<dbReference type="Proteomes" id="UP000789405">
    <property type="component" value="Unassembled WGS sequence"/>
</dbReference>
<gene>
    <name evidence="1" type="ORF">DERYTH_LOCUS13989</name>
</gene>
<comment type="caution">
    <text evidence="1">The sequence shown here is derived from an EMBL/GenBank/DDBJ whole genome shotgun (WGS) entry which is preliminary data.</text>
</comment>
<proteinExistence type="predicted"/>
<accession>A0A9N9N9I7</accession>
<dbReference type="EMBL" id="CAJVPY010010216">
    <property type="protein sequence ID" value="CAG8716667.1"/>
    <property type="molecule type" value="Genomic_DNA"/>
</dbReference>
<feature type="non-terminal residue" evidence="1">
    <location>
        <position position="1"/>
    </location>
</feature>
<organism evidence="1 2">
    <name type="scientific">Dentiscutata erythropus</name>
    <dbReference type="NCBI Taxonomy" id="1348616"/>
    <lineage>
        <taxon>Eukaryota</taxon>
        <taxon>Fungi</taxon>
        <taxon>Fungi incertae sedis</taxon>
        <taxon>Mucoromycota</taxon>
        <taxon>Glomeromycotina</taxon>
        <taxon>Glomeromycetes</taxon>
        <taxon>Diversisporales</taxon>
        <taxon>Gigasporaceae</taxon>
        <taxon>Dentiscutata</taxon>
    </lineage>
</organism>
<dbReference type="AlphaFoldDB" id="A0A9N9N9I7"/>